<dbReference type="Gene3D" id="3.40.190.10">
    <property type="entry name" value="Periplasmic binding protein-like II"/>
    <property type="match status" value="2"/>
</dbReference>
<keyword evidence="3" id="KW-0238">DNA-binding</keyword>
<dbReference type="Gene3D" id="1.10.10.10">
    <property type="entry name" value="Winged helix-like DNA-binding domain superfamily/Winged helix DNA-binding domain"/>
    <property type="match status" value="1"/>
</dbReference>
<dbReference type="SUPFAM" id="SSF53850">
    <property type="entry name" value="Periplasmic binding protein-like II"/>
    <property type="match status" value="1"/>
</dbReference>
<dbReference type="InterPro" id="IPR000847">
    <property type="entry name" value="LysR_HTH_N"/>
</dbReference>
<dbReference type="InterPro" id="IPR036390">
    <property type="entry name" value="WH_DNA-bd_sf"/>
</dbReference>
<dbReference type="InterPro" id="IPR036388">
    <property type="entry name" value="WH-like_DNA-bd_sf"/>
</dbReference>
<dbReference type="InterPro" id="IPR058163">
    <property type="entry name" value="LysR-type_TF_proteobact-type"/>
</dbReference>
<comment type="similarity">
    <text evidence="1">Belongs to the LysR transcriptional regulatory family.</text>
</comment>
<dbReference type="Pfam" id="PF03466">
    <property type="entry name" value="LysR_substrate"/>
    <property type="match status" value="1"/>
</dbReference>
<dbReference type="PROSITE" id="PS50931">
    <property type="entry name" value="HTH_LYSR"/>
    <property type="match status" value="1"/>
</dbReference>
<dbReference type="PANTHER" id="PTHR30537:SF26">
    <property type="entry name" value="GLYCINE CLEAVAGE SYSTEM TRANSCRIPTIONAL ACTIVATOR"/>
    <property type="match status" value="1"/>
</dbReference>
<comment type="caution">
    <text evidence="6">The sequence shown here is derived from an EMBL/GenBank/DDBJ whole genome shotgun (WGS) entry which is preliminary data.</text>
</comment>
<dbReference type="Pfam" id="PF00126">
    <property type="entry name" value="HTH_1"/>
    <property type="match status" value="1"/>
</dbReference>
<evidence type="ECO:0000256" key="1">
    <source>
        <dbReference type="ARBA" id="ARBA00009437"/>
    </source>
</evidence>
<dbReference type="EMBL" id="JBHSEW010000017">
    <property type="protein sequence ID" value="MFC4623456.1"/>
    <property type="molecule type" value="Genomic_DNA"/>
</dbReference>
<evidence type="ECO:0000256" key="3">
    <source>
        <dbReference type="ARBA" id="ARBA00023125"/>
    </source>
</evidence>
<dbReference type="PRINTS" id="PR00039">
    <property type="entry name" value="HTHLYSR"/>
</dbReference>
<dbReference type="Proteomes" id="UP001595967">
    <property type="component" value="Unassembled WGS sequence"/>
</dbReference>
<dbReference type="PANTHER" id="PTHR30537">
    <property type="entry name" value="HTH-TYPE TRANSCRIPTIONAL REGULATOR"/>
    <property type="match status" value="1"/>
</dbReference>
<dbReference type="RefSeq" id="WP_377727935.1">
    <property type="nucleotide sequence ID" value="NZ_JBHSEW010000017.1"/>
</dbReference>
<evidence type="ECO:0000313" key="6">
    <source>
        <dbReference type="EMBL" id="MFC4623456.1"/>
    </source>
</evidence>
<evidence type="ECO:0000259" key="5">
    <source>
        <dbReference type="PROSITE" id="PS50931"/>
    </source>
</evidence>
<proteinExistence type="inferred from homology"/>
<protein>
    <submittedName>
        <fullName evidence="6">LysR substrate-binding domain-containing protein</fullName>
    </submittedName>
</protein>
<keyword evidence="7" id="KW-1185">Reference proteome</keyword>
<keyword evidence="4" id="KW-0804">Transcription</keyword>
<name>A0ABV9GZ62_9BURK</name>
<evidence type="ECO:0000256" key="2">
    <source>
        <dbReference type="ARBA" id="ARBA00023015"/>
    </source>
</evidence>
<evidence type="ECO:0000256" key="4">
    <source>
        <dbReference type="ARBA" id="ARBA00023163"/>
    </source>
</evidence>
<accession>A0ABV9GZ62</accession>
<evidence type="ECO:0000313" key="7">
    <source>
        <dbReference type="Proteomes" id="UP001595967"/>
    </source>
</evidence>
<dbReference type="InterPro" id="IPR005119">
    <property type="entry name" value="LysR_subst-bd"/>
</dbReference>
<keyword evidence="2" id="KW-0805">Transcription regulation</keyword>
<dbReference type="SUPFAM" id="SSF46785">
    <property type="entry name" value="Winged helix' DNA-binding domain"/>
    <property type="match status" value="1"/>
</dbReference>
<feature type="domain" description="HTH lysR-type" evidence="5">
    <location>
        <begin position="6"/>
        <end position="63"/>
    </location>
</feature>
<reference evidence="7" key="1">
    <citation type="journal article" date="2019" name="Int. J. Syst. Evol. Microbiol.">
        <title>The Global Catalogue of Microorganisms (GCM) 10K type strain sequencing project: providing services to taxonomists for standard genome sequencing and annotation.</title>
        <authorList>
            <consortium name="The Broad Institute Genomics Platform"/>
            <consortium name="The Broad Institute Genome Sequencing Center for Infectious Disease"/>
            <person name="Wu L."/>
            <person name="Ma J."/>
        </authorList>
    </citation>
    <scope>NUCLEOTIDE SEQUENCE [LARGE SCALE GENOMIC DNA]</scope>
    <source>
        <strain evidence="7">JCM 11650</strain>
    </source>
</reference>
<sequence>MVPTLPPLYALRAFECVARMGSVTLAGQALHVTQSTISKHLKTLETHFGCKLFLRTGPRLALTPQGEMLAVQLRQGFQRIEAACALFHGQRNTLRLKAPSTLTMRWLLGGLHAFRDTAPGFEVQASSIWMDIDAVDFATEPYDCAILLGTGHFGAGTRSALLFDEWLIPICAPALVDGAGPQPPSLIGQALLHPSPDRRDWRRWLEKSGHPQALDLRHGQVFDTLEQGNTAAMAGHGIAVGDLALCQDALAAGQLVLPWKTAVGTGDGYYLVWPDEAGKLPLIERLLAFLRDRLPRTDYPEIRYVA</sequence>
<gene>
    <name evidence="6" type="ORF">ACFO3A_14760</name>
</gene>
<organism evidence="6 7">
    <name type="scientific">Comamonas nitrativorans</name>
    <dbReference type="NCBI Taxonomy" id="108437"/>
    <lineage>
        <taxon>Bacteria</taxon>
        <taxon>Pseudomonadati</taxon>
        <taxon>Pseudomonadota</taxon>
        <taxon>Betaproteobacteria</taxon>
        <taxon>Burkholderiales</taxon>
        <taxon>Comamonadaceae</taxon>
        <taxon>Comamonas</taxon>
    </lineage>
</organism>